<dbReference type="EMBL" id="JACAZI010000020">
    <property type="protein sequence ID" value="KAF7339107.1"/>
    <property type="molecule type" value="Genomic_DNA"/>
</dbReference>
<dbReference type="OrthoDB" id="2927405at2759"/>
<sequence>MLPRNPGTGAGSPTVKVFFAAIGHYIALLFSACALALSASIVAHDHHSIIGIAHLTVSTFSLVVGSFTCFRVRVLGTEDGRQNLVLTFMFFNLLMYVGVVVPLAVDPVAHCDIRAGQSDSSSAALTVHPYYGLFVLDLIYICKTVFGFIILAL</sequence>
<name>A0A8H6XDI0_9AGAR</name>
<organism evidence="2 3">
    <name type="scientific">Mycena venus</name>
    <dbReference type="NCBI Taxonomy" id="2733690"/>
    <lineage>
        <taxon>Eukaryota</taxon>
        <taxon>Fungi</taxon>
        <taxon>Dikarya</taxon>
        <taxon>Basidiomycota</taxon>
        <taxon>Agaricomycotina</taxon>
        <taxon>Agaricomycetes</taxon>
        <taxon>Agaricomycetidae</taxon>
        <taxon>Agaricales</taxon>
        <taxon>Marasmiineae</taxon>
        <taxon>Mycenaceae</taxon>
        <taxon>Mycena</taxon>
    </lineage>
</organism>
<gene>
    <name evidence="2" type="ORF">MVEN_01987400</name>
</gene>
<feature type="transmembrane region" description="Helical" evidence="1">
    <location>
        <begin position="21"/>
        <end position="43"/>
    </location>
</feature>
<dbReference type="PROSITE" id="PS51257">
    <property type="entry name" value="PROKAR_LIPOPROTEIN"/>
    <property type="match status" value="1"/>
</dbReference>
<evidence type="ECO:0000256" key="1">
    <source>
        <dbReference type="SAM" id="Phobius"/>
    </source>
</evidence>
<keyword evidence="1" id="KW-0812">Transmembrane</keyword>
<keyword evidence="1" id="KW-0472">Membrane</keyword>
<keyword evidence="1" id="KW-1133">Transmembrane helix</keyword>
<feature type="transmembrane region" description="Helical" evidence="1">
    <location>
        <begin position="84"/>
        <end position="105"/>
    </location>
</feature>
<comment type="caution">
    <text evidence="2">The sequence shown here is derived from an EMBL/GenBank/DDBJ whole genome shotgun (WGS) entry which is preliminary data.</text>
</comment>
<keyword evidence="3" id="KW-1185">Reference proteome</keyword>
<protein>
    <submittedName>
        <fullName evidence="2">Uncharacterized protein</fullName>
    </submittedName>
</protein>
<feature type="transmembrane region" description="Helical" evidence="1">
    <location>
        <begin position="49"/>
        <end position="72"/>
    </location>
</feature>
<dbReference type="AlphaFoldDB" id="A0A8H6XDI0"/>
<dbReference type="Proteomes" id="UP000620124">
    <property type="component" value="Unassembled WGS sequence"/>
</dbReference>
<feature type="transmembrane region" description="Helical" evidence="1">
    <location>
        <begin position="130"/>
        <end position="152"/>
    </location>
</feature>
<evidence type="ECO:0000313" key="2">
    <source>
        <dbReference type="EMBL" id="KAF7339107.1"/>
    </source>
</evidence>
<reference evidence="2" key="1">
    <citation type="submission" date="2020-05" db="EMBL/GenBank/DDBJ databases">
        <title>Mycena genomes resolve the evolution of fungal bioluminescence.</title>
        <authorList>
            <person name="Tsai I.J."/>
        </authorList>
    </citation>
    <scope>NUCLEOTIDE SEQUENCE</scope>
    <source>
        <strain evidence="2">CCC161011</strain>
    </source>
</reference>
<evidence type="ECO:0000313" key="3">
    <source>
        <dbReference type="Proteomes" id="UP000620124"/>
    </source>
</evidence>
<proteinExistence type="predicted"/>
<accession>A0A8H6XDI0</accession>